<dbReference type="InterPro" id="IPR016163">
    <property type="entry name" value="Ald_DH_C"/>
</dbReference>
<accession>A0AAF0J9W4</accession>
<evidence type="ECO:0000313" key="10">
    <source>
        <dbReference type="Proteomes" id="UP001217754"/>
    </source>
</evidence>
<organism evidence="9 10">
    <name type="scientific">Malassezia japonica</name>
    <dbReference type="NCBI Taxonomy" id="223818"/>
    <lineage>
        <taxon>Eukaryota</taxon>
        <taxon>Fungi</taxon>
        <taxon>Dikarya</taxon>
        <taxon>Basidiomycota</taxon>
        <taxon>Ustilaginomycotina</taxon>
        <taxon>Malasseziomycetes</taxon>
        <taxon>Malasseziales</taxon>
        <taxon>Malasseziaceae</taxon>
        <taxon>Malassezia</taxon>
    </lineage>
</organism>
<dbReference type="GO" id="GO:0006081">
    <property type="term" value="P:aldehyde metabolic process"/>
    <property type="evidence" value="ECO:0007669"/>
    <property type="project" value="InterPro"/>
</dbReference>
<evidence type="ECO:0000256" key="1">
    <source>
        <dbReference type="ARBA" id="ARBA00009986"/>
    </source>
</evidence>
<reference evidence="9" key="1">
    <citation type="submission" date="2023-03" db="EMBL/GenBank/DDBJ databases">
        <title>Mating type loci evolution in Malassezia.</title>
        <authorList>
            <person name="Coelho M.A."/>
        </authorList>
    </citation>
    <scope>NUCLEOTIDE SEQUENCE</scope>
    <source>
        <strain evidence="9">CBS 9431</strain>
    </source>
</reference>
<dbReference type="InterPro" id="IPR016161">
    <property type="entry name" value="Ald_DH/histidinol_DH"/>
</dbReference>
<dbReference type="Gene3D" id="3.40.309.10">
    <property type="entry name" value="Aldehyde Dehydrogenase, Chain A, domain 2"/>
    <property type="match status" value="1"/>
</dbReference>
<evidence type="ECO:0000256" key="4">
    <source>
        <dbReference type="PIRNR" id="PIRNR036492"/>
    </source>
</evidence>
<sequence length="522" mass="57629">MSGIVKDTPVDAIPKVIDDLRASFLTGKTRSVEYRQKQLKQLYFLVKDNEEALVKAIQKDLGRPPMETDFGEIITIKNDIIECVNNVAKWSKTTNVSGGLPFLLHKTQVRKDPKGTVLVLGAWNYPIAVQIGPVVAAIAAGNTVVLKPSELSAHSAQLIADLWPKYMDPELTRIVNGGIEQSTALLDQRFEHIFYTGNGRVGRIVAEKAAKWLCPVSLELGGKSPVIIDKTANLKIAAHRILWAKAYNTGQTCIAPDYILVEHSVQDKFVAELQKAAKEYWKSMDKNVRDLGRIINERHFKRIADLITQSKGEVVFGGLAEADEATRFLPLTILKDVRPDDSTMSDEIFGPVLPILPVDDVHAAVRFVNAHDQPLALYMFTSSNATSEYILKYTRSGGAMRGDMLLHFVINDLPFGGTGPSGYGSYHGKTGFDCFTHERAFVDAPASGVLGHVVEKIMALRYPPYSQAKANFFRLVLSYPAFFGRPKNPTVSTTSANRPIKSLKPLAILIVILAVILKFNRA</sequence>
<dbReference type="InterPro" id="IPR016160">
    <property type="entry name" value="Ald_DH_CS_CYS"/>
</dbReference>
<keyword evidence="3" id="KW-0520">NAD</keyword>
<feature type="active site" evidence="5">
    <location>
        <position position="253"/>
    </location>
</feature>
<dbReference type="InterPro" id="IPR029510">
    <property type="entry name" value="Ald_DH_CS_GLU"/>
</dbReference>
<dbReference type="Pfam" id="PF00171">
    <property type="entry name" value="Aldedh"/>
    <property type="match status" value="1"/>
</dbReference>
<dbReference type="PIRSF" id="PIRSF036492">
    <property type="entry name" value="ALDH"/>
    <property type="match status" value="1"/>
</dbReference>
<evidence type="ECO:0000259" key="8">
    <source>
        <dbReference type="Pfam" id="PF00171"/>
    </source>
</evidence>
<dbReference type="PANTHER" id="PTHR43570:SF16">
    <property type="entry name" value="ALDEHYDE DEHYDROGENASE TYPE III, ISOFORM Q"/>
    <property type="match status" value="1"/>
</dbReference>
<dbReference type="InterPro" id="IPR015590">
    <property type="entry name" value="Aldehyde_DH_dom"/>
</dbReference>
<dbReference type="PROSITE" id="PS00070">
    <property type="entry name" value="ALDEHYDE_DEHYDR_CYS"/>
    <property type="match status" value="1"/>
</dbReference>
<proteinExistence type="inferred from homology"/>
<gene>
    <name evidence="9" type="ORF">MJAP1_001632</name>
</gene>
<dbReference type="SUPFAM" id="SSF53720">
    <property type="entry name" value="ALDH-like"/>
    <property type="match status" value="1"/>
</dbReference>
<name>A0AAF0J9W4_9BASI</name>
<evidence type="ECO:0000256" key="7">
    <source>
        <dbReference type="RuleBase" id="RU003345"/>
    </source>
</evidence>
<keyword evidence="2 4" id="KW-0560">Oxidoreductase</keyword>
<dbReference type="AlphaFoldDB" id="A0AAF0J9W4"/>
<dbReference type="PANTHER" id="PTHR43570">
    <property type="entry name" value="ALDEHYDE DEHYDROGENASE"/>
    <property type="match status" value="1"/>
</dbReference>
<comment type="similarity">
    <text evidence="1 4 7">Belongs to the aldehyde dehydrogenase family.</text>
</comment>
<keyword evidence="10" id="KW-1185">Reference proteome</keyword>
<dbReference type="GeneID" id="85225281"/>
<evidence type="ECO:0000256" key="3">
    <source>
        <dbReference type="ARBA" id="ARBA00023027"/>
    </source>
</evidence>
<dbReference type="CDD" id="cd07135">
    <property type="entry name" value="ALDH_F14-YMR110C"/>
    <property type="match status" value="1"/>
</dbReference>
<evidence type="ECO:0000256" key="6">
    <source>
        <dbReference type="PROSITE-ProRule" id="PRU10007"/>
    </source>
</evidence>
<dbReference type="Proteomes" id="UP001217754">
    <property type="component" value="Chromosome 2"/>
</dbReference>
<dbReference type="EMBL" id="CP119959">
    <property type="protein sequence ID" value="WFD38670.1"/>
    <property type="molecule type" value="Genomic_DNA"/>
</dbReference>
<evidence type="ECO:0000256" key="2">
    <source>
        <dbReference type="ARBA" id="ARBA00023002"/>
    </source>
</evidence>
<dbReference type="Gene3D" id="3.40.605.10">
    <property type="entry name" value="Aldehyde Dehydrogenase, Chain A, domain 1"/>
    <property type="match status" value="1"/>
</dbReference>
<dbReference type="GO" id="GO:0005737">
    <property type="term" value="C:cytoplasm"/>
    <property type="evidence" value="ECO:0007669"/>
    <property type="project" value="TreeGrafter"/>
</dbReference>
<dbReference type="InterPro" id="IPR012394">
    <property type="entry name" value="Aldehyde_DH_NAD(P)"/>
</dbReference>
<dbReference type="InterPro" id="IPR016162">
    <property type="entry name" value="Ald_DH_N"/>
</dbReference>
<evidence type="ECO:0000256" key="5">
    <source>
        <dbReference type="PIRSR" id="PIRSR036492-1"/>
    </source>
</evidence>
<protein>
    <recommendedName>
        <fullName evidence="4">Aldehyde dehydrogenase</fullName>
    </recommendedName>
</protein>
<dbReference type="RefSeq" id="XP_060121567.1">
    <property type="nucleotide sequence ID" value="XM_060265584.1"/>
</dbReference>
<dbReference type="GO" id="GO:0004029">
    <property type="term" value="F:aldehyde dehydrogenase (NAD+) activity"/>
    <property type="evidence" value="ECO:0007669"/>
    <property type="project" value="TreeGrafter"/>
</dbReference>
<dbReference type="PROSITE" id="PS00687">
    <property type="entry name" value="ALDEHYDE_DEHYDR_GLU"/>
    <property type="match status" value="1"/>
</dbReference>
<feature type="domain" description="Aldehyde dehydrogenase" evidence="8">
    <location>
        <begin position="12"/>
        <end position="438"/>
    </location>
</feature>
<dbReference type="FunFam" id="3.40.605.10:FF:000004">
    <property type="entry name" value="Aldehyde dehydrogenase"/>
    <property type="match status" value="1"/>
</dbReference>
<feature type="active site" evidence="5 6">
    <location>
        <position position="219"/>
    </location>
</feature>
<evidence type="ECO:0000313" key="9">
    <source>
        <dbReference type="EMBL" id="WFD38670.1"/>
    </source>
</evidence>
<dbReference type="FunFam" id="3.40.309.10:FF:000025">
    <property type="entry name" value="Aldehyde dehydrogenase"/>
    <property type="match status" value="1"/>
</dbReference>